<comment type="caution">
    <text evidence="2">The sequence shown here is derived from an EMBL/GenBank/DDBJ whole genome shotgun (WGS) entry which is preliminary data.</text>
</comment>
<evidence type="ECO:0000313" key="4">
    <source>
        <dbReference type="EMBL" id="MDW2758419.1"/>
    </source>
</evidence>
<accession>A0A0P8H3V7</accession>
<evidence type="ECO:0000313" key="5">
    <source>
        <dbReference type="Proteomes" id="UP000050520"/>
    </source>
</evidence>
<dbReference type="Proteomes" id="UP000885148">
    <property type="component" value="Unassembled WGS sequence"/>
</dbReference>
<reference evidence="3 5" key="2">
    <citation type="journal article" date="2017" name="PLoS ONE">
        <title>Genomic and phenotypic characterisation of fluoroquinolone resistance mechanisms in Enterobacteriaceae in Durban, South Africa.</title>
        <authorList>
            <person name="Osei Sekyere J."/>
            <person name="Amoako D.G."/>
        </authorList>
    </citation>
    <scope>NUCLEOTIDE SEQUENCE [LARGE SCALE GENOMIC DNA]</scope>
    <source>
        <strain evidence="3 5">ST62:944112508</strain>
    </source>
</reference>
<evidence type="ECO:0000313" key="6">
    <source>
        <dbReference type="Proteomes" id="UP000885148"/>
    </source>
</evidence>
<evidence type="ECO:0000313" key="2">
    <source>
        <dbReference type="EMBL" id="HBH7044767.1"/>
    </source>
</evidence>
<reference evidence="4" key="5">
    <citation type="submission" date="2023-10" db="EMBL/GenBank/DDBJ databases">
        <title>Fecal carriage and genetic characteristics of carbapenem-resistant Enterobacterales among healthy adults from four provinces of China.</title>
        <authorList>
            <person name="Li Y."/>
            <person name="Zhang R."/>
        </authorList>
    </citation>
    <scope>NUCLEOTIDE SEQUENCE</scope>
    <source>
        <strain evidence="4">HN-136</strain>
    </source>
</reference>
<protein>
    <submittedName>
        <fullName evidence="2">Excisionase</fullName>
    </submittedName>
</protein>
<dbReference type="Proteomes" id="UP000050520">
    <property type="component" value="Unassembled WGS sequence"/>
</dbReference>
<organism evidence="2 6">
    <name type="scientific">Citrobacter freundii</name>
    <dbReference type="NCBI Taxonomy" id="546"/>
    <lineage>
        <taxon>Bacteria</taxon>
        <taxon>Pseudomonadati</taxon>
        <taxon>Pseudomonadota</taxon>
        <taxon>Gammaproteobacteria</taxon>
        <taxon>Enterobacterales</taxon>
        <taxon>Enterobacteriaceae</taxon>
        <taxon>Citrobacter</taxon>
        <taxon>Citrobacter freundii complex</taxon>
    </lineage>
</organism>
<dbReference type="RefSeq" id="WP_008322518.1">
    <property type="nucleotide sequence ID" value="NZ_CBCYGZ010000010.1"/>
</dbReference>
<evidence type="ECO:0000256" key="1">
    <source>
        <dbReference type="SAM" id="MobiDB-lite"/>
    </source>
</evidence>
<evidence type="ECO:0000313" key="3">
    <source>
        <dbReference type="EMBL" id="KPR48149.1"/>
    </source>
</evidence>
<reference evidence="2" key="3">
    <citation type="journal article" date="2018" name="Genome Biol.">
        <title>SKESA: strategic k-mer extension for scrupulous assemblies.</title>
        <authorList>
            <person name="Souvorov A."/>
            <person name="Agarwala R."/>
            <person name="Lipman D.J."/>
        </authorList>
    </citation>
    <scope>NUCLEOTIDE SEQUENCE</scope>
    <source>
        <strain evidence="2">91871</strain>
    </source>
</reference>
<gene>
    <name evidence="3" type="ORF">AN672_26000</name>
    <name evidence="2" type="ORF">KV121_004914</name>
    <name evidence="4" type="ORF">RYZ67_07980</name>
</gene>
<dbReference type="EMBL" id="LJEB01000165">
    <property type="protein sequence ID" value="KPR48149.1"/>
    <property type="molecule type" value="Genomic_DNA"/>
</dbReference>
<name>A0A0P8H3V7_CITFR</name>
<reference evidence="5" key="1">
    <citation type="submission" date="2015-09" db="EMBL/GenBank/DDBJ databases">
        <title>Prevalence of NDMs in South Africa.</title>
        <authorList>
            <person name="Osei Sekyere J."/>
            <person name="Govinden U."/>
            <person name="Essack S."/>
            <person name="Haldorsen B."/>
            <person name="Samuelsen O."/>
            <person name="Aasnaes B."/>
            <person name="Sundsfjord A."/>
        </authorList>
    </citation>
    <scope>NUCLEOTIDE SEQUENCE [LARGE SCALE GENOMIC DNA]</scope>
    <source>
        <strain evidence="5">ST62:944112508</strain>
    </source>
</reference>
<proteinExistence type="predicted"/>
<feature type="compositionally biased region" description="Basic and acidic residues" evidence="1">
    <location>
        <begin position="50"/>
        <end position="60"/>
    </location>
</feature>
<sequence length="66" mass="7684">MDDILLTSDLTSRYKISRKTLWSWQSTDTMPRGFAKPFPAPDFPGNPNRWKSESVKEWEGVKQPIN</sequence>
<feature type="region of interest" description="Disordered" evidence="1">
    <location>
        <begin position="33"/>
        <end position="66"/>
    </location>
</feature>
<dbReference type="EMBL" id="DAESCB010000028">
    <property type="protein sequence ID" value="HBH7044767.1"/>
    <property type="molecule type" value="Genomic_DNA"/>
</dbReference>
<reference evidence="2" key="4">
    <citation type="submission" date="2021-07" db="EMBL/GenBank/DDBJ databases">
        <authorList>
            <consortium name="NCBI Pathogen Detection Project"/>
        </authorList>
    </citation>
    <scope>NUCLEOTIDE SEQUENCE</scope>
    <source>
        <strain evidence="2">91871</strain>
    </source>
</reference>
<dbReference type="AlphaFoldDB" id="A0A0P8H3V7"/>
<dbReference type="Proteomes" id="UP001278087">
    <property type="component" value="Unassembled WGS sequence"/>
</dbReference>
<dbReference type="EMBL" id="JAWPBU010000006">
    <property type="protein sequence ID" value="MDW2758419.1"/>
    <property type="molecule type" value="Genomic_DNA"/>
</dbReference>